<dbReference type="GO" id="GO:0022857">
    <property type="term" value="F:transmembrane transporter activity"/>
    <property type="evidence" value="ECO:0007669"/>
    <property type="project" value="InterPro"/>
</dbReference>
<dbReference type="InterPro" id="IPR002293">
    <property type="entry name" value="AA/rel_permease1"/>
</dbReference>
<accession>A5IYP0</accession>
<dbReference type="GO" id="GO:0016020">
    <property type="term" value="C:membrane"/>
    <property type="evidence" value="ECO:0007669"/>
    <property type="project" value="UniProtKB-SubCell"/>
</dbReference>
<protein>
    <recommendedName>
        <fullName evidence="8">Amino acid permease</fullName>
    </recommendedName>
</protein>
<keyword evidence="4 5" id="KW-0472">Membrane</keyword>
<keyword evidence="2 5" id="KW-0812">Transmembrane</keyword>
<proteinExistence type="predicted"/>
<dbReference type="Gene3D" id="1.20.1740.10">
    <property type="entry name" value="Amino acid/polyamine transporter I"/>
    <property type="match status" value="1"/>
</dbReference>
<feature type="transmembrane region" description="Helical" evidence="5">
    <location>
        <begin position="377"/>
        <end position="400"/>
    </location>
</feature>
<feature type="transmembrane region" description="Helical" evidence="5">
    <location>
        <begin position="276"/>
        <end position="298"/>
    </location>
</feature>
<feature type="transmembrane region" description="Helical" evidence="5">
    <location>
        <begin position="26"/>
        <end position="45"/>
    </location>
</feature>
<evidence type="ECO:0000256" key="1">
    <source>
        <dbReference type="ARBA" id="ARBA00004141"/>
    </source>
</evidence>
<gene>
    <name evidence="6" type="ordered locus">MAG4510</name>
</gene>
<feature type="transmembrane region" description="Helical" evidence="5">
    <location>
        <begin position="57"/>
        <end position="80"/>
    </location>
</feature>
<reference evidence="7" key="1">
    <citation type="journal article" date="2007" name="PLoS Genet.">
        <title>Being pathogenic, plastic, and sexual while living with a nearly minimal bacterial genome.</title>
        <authorList>
            <person name="Sirand-Pugnet P."/>
            <person name="Lartigue C."/>
            <person name="Marenda M."/>
            <person name="Jacob D."/>
            <person name="Barre A."/>
            <person name="Barbe V."/>
            <person name="Schenowitz C."/>
            <person name="Mangenot S."/>
            <person name="Couloux A."/>
            <person name="Segurens B."/>
            <person name="de Daruvar A."/>
            <person name="Blanchard A."/>
            <person name="Citti C."/>
        </authorList>
    </citation>
    <scope>NUCLEOTIDE SEQUENCE [LARGE SCALE GENOMIC DNA]</scope>
    <source>
        <strain evidence="7">PG2</strain>
    </source>
</reference>
<evidence type="ECO:0000256" key="3">
    <source>
        <dbReference type="ARBA" id="ARBA00022989"/>
    </source>
</evidence>
<dbReference type="Proteomes" id="UP000007065">
    <property type="component" value="Chromosome"/>
</dbReference>
<dbReference type="AlphaFoldDB" id="A5IYP0"/>
<dbReference type="STRING" id="347257.MAG4510"/>
<organism evidence="6 7">
    <name type="scientific">Mycoplasmopsis agalactiae (strain NCTC 10123 / CIP 59.7 / PG2)</name>
    <name type="common">Mycoplasma agalactiae</name>
    <dbReference type="NCBI Taxonomy" id="347257"/>
    <lineage>
        <taxon>Bacteria</taxon>
        <taxon>Bacillati</taxon>
        <taxon>Mycoplasmatota</taxon>
        <taxon>Mycoplasmoidales</taxon>
        <taxon>Metamycoplasmataceae</taxon>
        <taxon>Mycoplasmopsis</taxon>
    </lineage>
</organism>
<evidence type="ECO:0008006" key="8">
    <source>
        <dbReference type="Google" id="ProtNLM"/>
    </source>
</evidence>
<feature type="transmembrane region" description="Helical" evidence="5">
    <location>
        <begin position="184"/>
        <end position="204"/>
    </location>
</feature>
<dbReference type="EMBL" id="CU179680">
    <property type="protein sequence ID" value="CAL59149.1"/>
    <property type="molecule type" value="Genomic_DNA"/>
</dbReference>
<sequence>MSFFKHKGVKWAKNQKKTLEIIEKNFFYFCNAYNSWKLFWSRYFFKSKSVLDSSHGSLILAIFAWIIASVAVICIALALVEISSTKSDNLSLTSWNKTFNSRFVYNVSKDFNTYVCLPLVFFFIPLYSFISLQDGLKFLTNKTGFGTNHDWVIWMFISLALTVYLLTVPALYSKVGDIQNIISLAIKLAPLIFITFLGFILVGTNKGGASEVSWLVQKHQSYAELIKQGKGIQEFNHIGAGLGMFLAISSIFYAYDGFYVSAGIQSEMKEPSKTPMALFFGLSLTTLIYLIIAISMSINGGSFTKIHAYSVNLMGLKATNIIFGIMNIFIAIGVLGIANGFAMWMPRYIEDLIVKGDLPFWEKLAPKVNPHKPVVGIIYSVTISVPFIVIFTLIGALGYIDTSNYGPVYDNTMAMAKLYSFADLMANWNALGCFSLVALAIFGGIKNRKSNKVEIINKKKYFLPTAWISITFVALAIFVSVLVPIINLFLLIGVDRSLIQDTEFTQLLVGRLMLIIVLILFISLTIIPTLILNKIRAKKFGSLAKYYEYTKSKIKLLKLNSNTIK</sequence>
<dbReference type="KEGG" id="maa:MAG4510"/>
<keyword evidence="7" id="KW-1185">Reference proteome</keyword>
<evidence type="ECO:0000313" key="7">
    <source>
        <dbReference type="Proteomes" id="UP000007065"/>
    </source>
</evidence>
<feature type="transmembrane region" description="Helical" evidence="5">
    <location>
        <begin position="318"/>
        <end position="338"/>
    </location>
</feature>
<evidence type="ECO:0000313" key="6">
    <source>
        <dbReference type="EMBL" id="CAL59149.1"/>
    </source>
</evidence>
<keyword evidence="3 5" id="KW-1133">Transmembrane helix</keyword>
<feature type="transmembrane region" description="Helical" evidence="5">
    <location>
        <begin position="235"/>
        <end position="255"/>
    </location>
</feature>
<dbReference type="Pfam" id="PF13520">
    <property type="entry name" value="AA_permease_2"/>
    <property type="match status" value="1"/>
</dbReference>
<comment type="subcellular location">
    <subcellularLocation>
        <location evidence="1">Membrane</location>
        <topology evidence="1">Multi-pass membrane protein</topology>
    </subcellularLocation>
</comment>
<dbReference type="HOGENOM" id="CLU_024309_0_0_14"/>
<name>A5IYP0_MYCAP</name>
<evidence type="ECO:0000256" key="2">
    <source>
        <dbReference type="ARBA" id="ARBA00022692"/>
    </source>
</evidence>
<feature type="transmembrane region" description="Helical" evidence="5">
    <location>
        <begin position="425"/>
        <end position="445"/>
    </location>
</feature>
<feature type="transmembrane region" description="Helical" evidence="5">
    <location>
        <begin position="512"/>
        <end position="532"/>
    </location>
</feature>
<evidence type="ECO:0000256" key="5">
    <source>
        <dbReference type="SAM" id="Phobius"/>
    </source>
</evidence>
<dbReference type="PIRSF" id="PIRSF006060">
    <property type="entry name" value="AA_transporter"/>
    <property type="match status" value="1"/>
</dbReference>
<feature type="transmembrane region" description="Helical" evidence="5">
    <location>
        <begin position="466"/>
        <end position="492"/>
    </location>
</feature>
<feature type="transmembrane region" description="Helical" evidence="5">
    <location>
        <begin position="111"/>
        <end position="131"/>
    </location>
</feature>
<evidence type="ECO:0000256" key="4">
    <source>
        <dbReference type="ARBA" id="ARBA00023136"/>
    </source>
</evidence>
<feature type="transmembrane region" description="Helical" evidence="5">
    <location>
        <begin position="151"/>
        <end position="172"/>
    </location>
</feature>